<accession>A0A9R1C4I0</accession>
<evidence type="ECO:0000256" key="10">
    <source>
        <dbReference type="ARBA" id="ARBA00023136"/>
    </source>
</evidence>
<keyword evidence="3" id="KW-1003">Cell membrane</keyword>
<reference evidence="15 16" key="1">
    <citation type="submission" date="2017-09" db="EMBL/GenBank/DDBJ databases">
        <authorList>
            <consortium name="International Durum Wheat Genome Sequencing Consortium (IDWGSC)"/>
            <person name="Milanesi L."/>
        </authorList>
    </citation>
    <scope>NUCLEOTIDE SEQUENCE [LARGE SCALE GENOMIC DNA]</scope>
    <source>
        <strain evidence="16">cv. Svevo</strain>
    </source>
</reference>
<dbReference type="InterPro" id="IPR032675">
    <property type="entry name" value="LRR_dom_sf"/>
</dbReference>
<dbReference type="Proteomes" id="UP000324705">
    <property type="component" value="Chromosome 7B"/>
</dbReference>
<dbReference type="InterPro" id="IPR046956">
    <property type="entry name" value="RLP23-like"/>
</dbReference>
<comment type="subcellular location">
    <subcellularLocation>
        <location evidence="1">Cell membrane</location>
        <topology evidence="1">Single-pass type I membrane protein</topology>
    </subcellularLocation>
</comment>
<feature type="chain" id="PRO_5040301989" description="Leucine-rich repeat-containing N-terminal plant-type domain-containing protein" evidence="13">
    <location>
        <begin position="26"/>
        <end position="959"/>
    </location>
</feature>
<dbReference type="InterPro" id="IPR003591">
    <property type="entry name" value="Leu-rich_rpt_typical-subtyp"/>
</dbReference>
<dbReference type="FunFam" id="3.80.10.10:FF:000095">
    <property type="entry name" value="LRR receptor-like serine/threonine-protein kinase GSO1"/>
    <property type="match status" value="1"/>
</dbReference>
<protein>
    <recommendedName>
        <fullName evidence="14">Leucine-rich repeat-containing N-terminal plant-type domain-containing protein</fullName>
    </recommendedName>
</protein>
<dbReference type="PANTHER" id="PTHR48063">
    <property type="entry name" value="LRR RECEPTOR-LIKE KINASE"/>
    <property type="match status" value="1"/>
</dbReference>
<evidence type="ECO:0000313" key="16">
    <source>
        <dbReference type="Proteomes" id="UP000324705"/>
    </source>
</evidence>
<dbReference type="PANTHER" id="PTHR48063:SF55">
    <property type="entry name" value="LEUCINE-RICH REPEAT-CONTAINING N-TERMINAL PLANT-TYPE DOMAIN-CONTAINING PROTEIN"/>
    <property type="match status" value="1"/>
</dbReference>
<dbReference type="SUPFAM" id="SSF52058">
    <property type="entry name" value="L domain-like"/>
    <property type="match status" value="4"/>
</dbReference>
<feature type="transmembrane region" description="Helical" evidence="12">
    <location>
        <begin position="904"/>
        <end position="925"/>
    </location>
</feature>
<feature type="signal peptide" evidence="13">
    <location>
        <begin position="1"/>
        <end position="25"/>
    </location>
</feature>
<evidence type="ECO:0000256" key="4">
    <source>
        <dbReference type="ARBA" id="ARBA00022614"/>
    </source>
</evidence>
<keyword evidence="6 12" id="KW-0812">Transmembrane</keyword>
<dbReference type="FunFam" id="3.80.10.10:FF:001362">
    <property type="entry name" value="Lrr receptor-like serinethreonine-protein kinase gso2"/>
    <property type="match status" value="1"/>
</dbReference>
<evidence type="ECO:0000256" key="13">
    <source>
        <dbReference type="SAM" id="SignalP"/>
    </source>
</evidence>
<feature type="domain" description="Leucine-rich repeat-containing N-terminal plant-type" evidence="14">
    <location>
        <begin position="49"/>
        <end position="90"/>
    </location>
</feature>
<evidence type="ECO:0000256" key="5">
    <source>
        <dbReference type="ARBA" id="ARBA00022626"/>
    </source>
</evidence>
<dbReference type="InterPro" id="IPR001611">
    <property type="entry name" value="Leu-rich_rpt"/>
</dbReference>
<dbReference type="OMA" id="WIGDLTE"/>
<dbReference type="PRINTS" id="PR00019">
    <property type="entry name" value="LEURICHRPT"/>
</dbReference>
<evidence type="ECO:0000256" key="7">
    <source>
        <dbReference type="ARBA" id="ARBA00022729"/>
    </source>
</evidence>
<keyword evidence="5" id="KW-1070">Brassinosteroid signaling pathway</keyword>
<keyword evidence="9 12" id="KW-1133">Transmembrane helix</keyword>
<evidence type="ECO:0000313" key="15">
    <source>
        <dbReference type="EMBL" id="VAI91998.1"/>
    </source>
</evidence>
<dbReference type="FunFam" id="3.80.10.10:FF:000649">
    <property type="entry name" value="Leucine Rich Repeat family protein"/>
    <property type="match status" value="1"/>
</dbReference>
<dbReference type="Pfam" id="PF13855">
    <property type="entry name" value="LRR_8"/>
    <property type="match status" value="2"/>
</dbReference>
<comment type="similarity">
    <text evidence="2">Belongs to the RLP family.</text>
</comment>
<evidence type="ECO:0000256" key="12">
    <source>
        <dbReference type="SAM" id="Phobius"/>
    </source>
</evidence>
<dbReference type="FunFam" id="3.80.10.10:FF:000111">
    <property type="entry name" value="LRR receptor-like serine/threonine-protein kinase ERECTA"/>
    <property type="match status" value="1"/>
</dbReference>
<dbReference type="AlphaFoldDB" id="A0A9R1C4I0"/>
<gene>
    <name evidence="15" type="ORF">TRITD_7Bv1G194480</name>
</gene>
<keyword evidence="4" id="KW-0433">Leucine-rich repeat</keyword>
<dbReference type="InterPro" id="IPR013210">
    <property type="entry name" value="LRR_N_plant-typ"/>
</dbReference>
<dbReference type="GO" id="GO:0009742">
    <property type="term" value="P:brassinosteroid mediated signaling pathway"/>
    <property type="evidence" value="ECO:0007669"/>
    <property type="project" value="UniProtKB-KW"/>
</dbReference>
<keyword evidence="7 13" id="KW-0732">Signal</keyword>
<keyword evidence="16" id="KW-1185">Reference proteome</keyword>
<dbReference type="Gramene" id="TRITD7Bv1G194480.1">
    <property type="protein sequence ID" value="TRITD7Bv1G194480.1"/>
    <property type="gene ID" value="TRITD7Bv1G194480"/>
</dbReference>
<dbReference type="PROSITE" id="PS51450">
    <property type="entry name" value="LRR"/>
    <property type="match status" value="1"/>
</dbReference>
<keyword evidence="8" id="KW-0677">Repeat</keyword>
<organism evidence="15 16">
    <name type="scientific">Triticum turgidum subsp. durum</name>
    <name type="common">Durum wheat</name>
    <name type="synonym">Triticum durum</name>
    <dbReference type="NCBI Taxonomy" id="4567"/>
    <lineage>
        <taxon>Eukaryota</taxon>
        <taxon>Viridiplantae</taxon>
        <taxon>Streptophyta</taxon>
        <taxon>Embryophyta</taxon>
        <taxon>Tracheophyta</taxon>
        <taxon>Spermatophyta</taxon>
        <taxon>Magnoliopsida</taxon>
        <taxon>Liliopsida</taxon>
        <taxon>Poales</taxon>
        <taxon>Poaceae</taxon>
        <taxon>BOP clade</taxon>
        <taxon>Pooideae</taxon>
        <taxon>Triticodae</taxon>
        <taxon>Triticeae</taxon>
        <taxon>Triticinae</taxon>
        <taxon>Triticum</taxon>
    </lineage>
</organism>
<dbReference type="Pfam" id="PF00560">
    <property type="entry name" value="LRR_1"/>
    <property type="match status" value="6"/>
</dbReference>
<evidence type="ECO:0000256" key="8">
    <source>
        <dbReference type="ARBA" id="ARBA00022737"/>
    </source>
</evidence>
<proteinExistence type="inferred from homology"/>
<dbReference type="Gene3D" id="3.80.10.10">
    <property type="entry name" value="Ribonuclease Inhibitor"/>
    <property type="match status" value="4"/>
</dbReference>
<evidence type="ECO:0000256" key="2">
    <source>
        <dbReference type="ARBA" id="ARBA00009592"/>
    </source>
</evidence>
<dbReference type="EMBL" id="LT934124">
    <property type="protein sequence ID" value="VAI91998.1"/>
    <property type="molecule type" value="Genomic_DNA"/>
</dbReference>
<name>A0A9R1C4I0_TRITD</name>
<evidence type="ECO:0000256" key="11">
    <source>
        <dbReference type="ARBA" id="ARBA00023180"/>
    </source>
</evidence>
<dbReference type="GO" id="GO:0005886">
    <property type="term" value="C:plasma membrane"/>
    <property type="evidence" value="ECO:0007669"/>
    <property type="project" value="UniProtKB-SubCell"/>
</dbReference>
<keyword evidence="10 12" id="KW-0472">Membrane</keyword>
<evidence type="ECO:0000256" key="6">
    <source>
        <dbReference type="ARBA" id="ARBA00022692"/>
    </source>
</evidence>
<evidence type="ECO:0000256" key="3">
    <source>
        <dbReference type="ARBA" id="ARBA00022475"/>
    </source>
</evidence>
<evidence type="ECO:0000256" key="9">
    <source>
        <dbReference type="ARBA" id="ARBA00022989"/>
    </source>
</evidence>
<evidence type="ECO:0000259" key="14">
    <source>
        <dbReference type="Pfam" id="PF08263"/>
    </source>
</evidence>
<dbReference type="Pfam" id="PF08263">
    <property type="entry name" value="LRRNT_2"/>
    <property type="match status" value="1"/>
</dbReference>
<keyword evidence="11" id="KW-0325">Glycoprotein</keyword>
<evidence type="ECO:0000256" key="1">
    <source>
        <dbReference type="ARBA" id="ARBA00004251"/>
    </source>
</evidence>
<sequence length="959" mass="106741">MCPTARTKLLLLLAVAASTIPFTSNGLVHVPRQPASHANGTGTGTMCLPHEREALLAFKRGITKDPLGQLASWQRHGLKDCCRWRGVQCDDRTGHVLELHLRNLHANNTLLIDDQLTALVGEISPSLLALQHLEHLDLSVQALQGPTGRVPEFLVSFKNLRYLNLSCVPFFSDLPPHLGNLSKLQFLDLSQANMVYVSSGGPPMHSKDISWLTRMPLLRYLNMQMVNLSMVADWPRVANMIPSLRVLCLSQCSLESAKHSLLHSNLTNLVELDLSGNDFDQPLASCWFWNITSIRYLNLRSTNMYGQFPNSLGDLKSLQALAFSIDRLGSMTASMRNLCNLEVLDLSNSLLDENIRDTFERLPQCSPNKLKELHLENNNITGVLPNFIEEFINIVILDLSNNHITGHVPPEIGRFRNLTSLDLSSNRLGGVITQEHFANLSSLEHIDLSYNSLKIVVEPEWRAPFSLVTAGFAYCQMNLFPAWLEGQVGLSFLDLTSASIKDKLPKWFSTTFANVIKLYLSANEIYGRLPTNMDVMTSLSYLYLDSNQLSGGIPQLPMSLSILDISMNSLSGPFPENFAALDIWFLRLSSNSLTGQIPESLCQMHYLQILVLSNNLFEGEFPRCFETSSLMMLLLSNNRLSGMFPAFLRKNTNLEVLDLSQNEFSGRVPMWIGELVSLEILQLSYNTFSHSIPSTITNLSSLIQLNLAGNSISGVIPWNLSSLTGMTSEGSPSSLTDPRYDIYMHVFTKSQELNYQDDAILRVVIMDLSSNFLTGGIPEDISSLDAIVGLNLSQNHLIGKFSNKIGVMKSLQSLDLSRNKLSGEIPPSLLNLTYLSSLDLSYNDLAGQIPSGGQLDTLYLQHPSMYDGNNGLCGPPLPKNCSGNNAARHDVQTTHSTYSDPMSFYFGLGIGFVIGLWVVFCAMLFKKAWRIAYFRLFDKKSGGEKNEDKRKIRIGNWAL</sequence>
<dbReference type="SMART" id="SM00369">
    <property type="entry name" value="LRR_TYP"/>
    <property type="match status" value="9"/>
</dbReference>